<evidence type="ECO:0000313" key="3">
    <source>
        <dbReference type="EMBL" id="CAL4779993.1"/>
    </source>
</evidence>
<gene>
    <name evidence="1" type="ORF">C1SCF055_LOCUS19489</name>
</gene>
<dbReference type="AlphaFoldDB" id="A0A9P1CM20"/>
<dbReference type="EMBL" id="CAMXCT030001741">
    <property type="protein sequence ID" value="CAL4779993.1"/>
    <property type="molecule type" value="Genomic_DNA"/>
</dbReference>
<accession>A0A9P1CM20</accession>
<keyword evidence="4" id="KW-1185">Reference proteome</keyword>
<dbReference type="OrthoDB" id="415457at2759"/>
<reference evidence="1" key="1">
    <citation type="submission" date="2022-10" db="EMBL/GenBank/DDBJ databases">
        <authorList>
            <person name="Chen Y."/>
            <person name="Dougan E. K."/>
            <person name="Chan C."/>
            <person name="Rhodes N."/>
            <person name="Thang M."/>
        </authorList>
    </citation>
    <scope>NUCLEOTIDE SEQUENCE</scope>
</reference>
<evidence type="ECO:0000313" key="1">
    <source>
        <dbReference type="EMBL" id="CAI3992681.1"/>
    </source>
</evidence>
<organism evidence="1">
    <name type="scientific">Cladocopium goreaui</name>
    <dbReference type="NCBI Taxonomy" id="2562237"/>
    <lineage>
        <taxon>Eukaryota</taxon>
        <taxon>Sar</taxon>
        <taxon>Alveolata</taxon>
        <taxon>Dinophyceae</taxon>
        <taxon>Suessiales</taxon>
        <taxon>Symbiodiniaceae</taxon>
        <taxon>Cladocopium</taxon>
    </lineage>
</organism>
<dbReference type="EMBL" id="CAMXCT010001741">
    <property type="protein sequence ID" value="CAI3992681.1"/>
    <property type="molecule type" value="Genomic_DNA"/>
</dbReference>
<evidence type="ECO:0000313" key="4">
    <source>
        <dbReference type="Proteomes" id="UP001152797"/>
    </source>
</evidence>
<sequence length="434" mass="49181">MLSPRLRPLVALAPVSSQIRPGLGPRRRLHSIRRIESESALLGLGCALFARYRPRAHFTRFVKRVFSRRWEVIKDQDAEEVPEAYYKIEENHLKPCTLQVNDKKLFFCLKPHESMPKDAKRCASNLSGRCNTCKSRMPIYAQLIGIDGKHMCFAEELAMIFDSHGSRSFLNIFGNLSRLGGDQIRSSNPADYQVVIIDEEFFKANPKAVGPFEHMHFVKEDVSATDLSERLKKLKNYLNGSFENRFQKLVMIYAMLTGRISSLLQASNLVDFMEGAENSSALCAMMDDRSNPETYQVSRVADRLRENRVASLCTVTLMWGLDGAPYKSDLDIHTWVNGVELYYGVRTVGKCKLDFDANASTIEKNPAENISLNQTGTFTFCVNNFNNRDAADVPFKVIVRKSGQDTRLQRSSGPWYSGPDGNRDFGLSEIYPAW</sequence>
<reference evidence="2" key="2">
    <citation type="submission" date="2024-04" db="EMBL/GenBank/DDBJ databases">
        <authorList>
            <person name="Chen Y."/>
            <person name="Shah S."/>
            <person name="Dougan E. K."/>
            <person name="Thang M."/>
            <person name="Chan C."/>
        </authorList>
    </citation>
    <scope>NUCLEOTIDE SEQUENCE [LARGE SCALE GENOMIC DNA]</scope>
</reference>
<keyword evidence="3" id="KW-0812">Transmembrane</keyword>
<evidence type="ECO:0000313" key="2">
    <source>
        <dbReference type="EMBL" id="CAL1146056.1"/>
    </source>
</evidence>
<comment type="caution">
    <text evidence="1">The sequence shown here is derived from an EMBL/GenBank/DDBJ whole genome shotgun (WGS) entry which is preliminary data.</text>
</comment>
<dbReference type="Proteomes" id="UP001152797">
    <property type="component" value="Unassembled WGS sequence"/>
</dbReference>
<proteinExistence type="predicted"/>
<dbReference type="EMBL" id="CAMXCT020001741">
    <property type="protein sequence ID" value="CAL1146056.1"/>
    <property type="molecule type" value="Genomic_DNA"/>
</dbReference>
<name>A0A9P1CM20_9DINO</name>
<protein>
    <submittedName>
        <fullName evidence="3">Transmembrane protein 63A</fullName>
    </submittedName>
</protein>
<keyword evidence="3" id="KW-0472">Membrane</keyword>